<proteinExistence type="predicted"/>
<dbReference type="Pfam" id="PF01344">
    <property type="entry name" value="Kelch_1"/>
    <property type="match status" value="1"/>
</dbReference>
<gene>
    <name evidence="1" type="ORF">BUALT_Bualt18G0022400</name>
</gene>
<keyword evidence="2" id="KW-1185">Reference proteome</keyword>
<sequence length="357" mass="39786">MGTISRLSRDIASANNYRIYVPFSVKDSTSTFIDCYTPSTNSWHRATSIPQYCQSLVLKDFSMVSIGHHIYIIGGRLCRKATEHDEAGVAQGTNPMVVPFVWRYNVRTNNWDTCSPMATSRSDFACTVSNNKIYVAGGKSTLGGAKGISSAEVYDPASDQWKSLAHMSTMRYKCVAVTWLGKVHIVGGFVDDGENQGPYLTSRSSAEAYDAEHDKWDFKARMWDLDVPPNQIISINGKLFSCGDCFIPWKGHIEAYDEQENIWNILCGSYYHCLSPTSTPEVTGPPMQRLYLTMAPIGNMLYFLTGYRISGNVSRLQSQVHVFDTAFNGTGWQSLDPIDEEGDKELCGHGCVLKYDS</sequence>
<dbReference type="Gene3D" id="2.120.10.80">
    <property type="entry name" value="Kelch-type beta propeller"/>
    <property type="match status" value="1"/>
</dbReference>
<dbReference type="InterPro" id="IPR015915">
    <property type="entry name" value="Kelch-typ_b-propeller"/>
</dbReference>
<dbReference type="SMART" id="SM00612">
    <property type="entry name" value="Kelch"/>
    <property type="match status" value="2"/>
</dbReference>
<dbReference type="Proteomes" id="UP000826271">
    <property type="component" value="Unassembled WGS sequence"/>
</dbReference>
<dbReference type="EMBL" id="WHWC01000018">
    <property type="protein sequence ID" value="KAG8364668.1"/>
    <property type="molecule type" value="Genomic_DNA"/>
</dbReference>
<dbReference type="SUPFAM" id="SSF117281">
    <property type="entry name" value="Kelch motif"/>
    <property type="match status" value="1"/>
</dbReference>
<protein>
    <submittedName>
        <fullName evidence="1">Uncharacterized protein</fullName>
    </submittedName>
</protein>
<name>A0AAV6W3Z1_9LAMI</name>
<evidence type="ECO:0000313" key="2">
    <source>
        <dbReference type="Proteomes" id="UP000826271"/>
    </source>
</evidence>
<comment type="caution">
    <text evidence="1">The sequence shown here is derived from an EMBL/GenBank/DDBJ whole genome shotgun (WGS) entry which is preliminary data.</text>
</comment>
<evidence type="ECO:0000313" key="1">
    <source>
        <dbReference type="EMBL" id="KAG8364668.1"/>
    </source>
</evidence>
<reference evidence="1" key="1">
    <citation type="submission" date="2019-10" db="EMBL/GenBank/DDBJ databases">
        <authorList>
            <person name="Zhang R."/>
            <person name="Pan Y."/>
            <person name="Wang J."/>
            <person name="Ma R."/>
            <person name="Yu S."/>
        </authorList>
    </citation>
    <scope>NUCLEOTIDE SEQUENCE</scope>
    <source>
        <strain evidence="1">LA-IB0</strain>
        <tissue evidence="1">Leaf</tissue>
    </source>
</reference>
<organism evidence="1 2">
    <name type="scientific">Buddleja alternifolia</name>
    <dbReference type="NCBI Taxonomy" id="168488"/>
    <lineage>
        <taxon>Eukaryota</taxon>
        <taxon>Viridiplantae</taxon>
        <taxon>Streptophyta</taxon>
        <taxon>Embryophyta</taxon>
        <taxon>Tracheophyta</taxon>
        <taxon>Spermatophyta</taxon>
        <taxon>Magnoliopsida</taxon>
        <taxon>eudicotyledons</taxon>
        <taxon>Gunneridae</taxon>
        <taxon>Pentapetalae</taxon>
        <taxon>asterids</taxon>
        <taxon>lamiids</taxon>
        <taxon>Lamiales</taxon>
        <taxon>Scrophulariaceae</taxon>
        <taxon>Buddlejeae</taxon>
        <taxon>Buddleja</taxon>
    </lineage>
</organism>
<dbReference type="PANTHER" id="PTHR47365">
    <property type="entry name" value="PLANT PROTEIN, PUTATIVE-RELATED"/>
    <property type="match status" value="1"/>
</dbReference>
<dbReference type="PANTHER" id="PTHR47365:SF2">
    <property type="entry name" value="KELCH-LIKE PROTEIN 23"/>
    <property type="match status" value="1"/>
</dbReference>
<dbReference type="AlphaFoldDB" id="A0AAV6W3Z1"/>
<accession>A0AAV6W3Z1</accession>
<dbReference type="InterPro" id="IPR006652">
    <property type="entry name" value="Kelch_1"/>
</dbReference>